<feature type="chain" id="PRO_5037823784" description="Secreted protein" evidence="1">
    <location>
        <begin position="24"/>
        <end position="134"/>
    </location>
</feature>
<reference evidence="2" key="1">
    <citation type="journal article" date="2014" name="Int. J. Syst. Evol. Microbiol.">
        <title>Complete genome sequence of Corynebacterium casei LMG S-19264T (=DSM 44701T), isolated from a smear-ripened cheese.</title>
        <authorList>
            <consortium name="US DOE Joint Genome Institute (JGI-PGF)"/>
            <person name="Walter F."/>
            <person name="Albersmeier A."/>
            <person name="Kalinowski J."/>
            <person name="Ruckert C."/>
        </authorList>
    </citation>
    <scope>NUCLEOTIDE SEQUENCE</scope>
    <source>
        <strain evidence="2">CGMCC 4.3508</strain>
    </source>
</reference>
<evidence type="ECO:0000256" key="1">
    <source>
        <dbReference type="SAM" id="SignalP"/>
    </source>
</evidence>
<sequence>MRKISTAFALAAAVAAPASVAHAGQQRIDANVGVFKVVHADHSVIVAYDCPSGATAAITVDLTNATTSRVGKGAVTDLTCAGGPAIRSVATDLGAGDHGDRVVVTVGIKARDSDGGSVEKSSTYYGESDSFGVG</sequence>
<reference evidence="2" key="2">
    <citation type="submission" date="2020-09" db="EMBL/GenBank/DDBJ databases">
        <authorList>
            <person name="Sun Q."/>
            <person name="Zhou Y."/>
        </authorList>
    </citation>
    <scope>NUCLEOTIDE SEQUENCE</scope>
    <source>
        <strain evidence="2">CGMCC 4.3508</strain>
    </source>
</reference>
<keyword evidence="1" id="KW-0732">Signal</keyword>
<keyword evidence="3" id="KW-1185">Reference proteome</keyword>
<dbReference type="EMBL" id="BMMH01000013">
    <property type="protein sequence ID" value="GGL31704.1"/>
    <property type="molecule type" value="Genomic_DNA"/>
</dbReference>
<dbReference type="RefSeq" id="WP_058856389.1">
    <property type="nucleotide sequence ID" value="NZ_BMMH01000013.1"/>
</dbReference>
<gene>
    <name evidence="2" type="ORF">GCM10011588_52990</name>
</gene>
<evidence type="ECO:0008006" key="4">
    <source>
        <dbReference type="Google" id="ProtNLM"/>
    </source>
</evidence>
<organism evidence="2 3">
    <name type="scientific">Nocardia jinanensis</name>
    <dbReference type="NCBI Taxonomy" id="382504"/>
    <lineage>
        <taxon>Bacteria</taxon>
        <taxon>Bacillati</taxon>
        <taxon>Actinomycetota</taxon>
        <taxon>Actinomycetes</taxon>
        <taxon>Mycobacteriales</taxon>
        <taxon>Nocardiaceae</taxon>
        <taxon>Nocardia</taxon>
    </lineage>
</organism>
<comment type="caution">
    <text evidence="2">The sequence shown here is derived from an EMBL/GenBank/DDBJ whole genome shotgun (WGS) entry which is preliminary data.</text>
</comment>
<feature type="signal peptide" evidence="1">
    <location>
        <begin position="1"/>
        <end position="23"/>
    </location>
</feature>
<evidence type="ECO:0000313" key="2">
    <source>
        <dbReference type="EMBL" id="GGL31704.1"/>
    </source>
</evidence>
<evidence type="ECO:0000313" key="3">
    <source>
        <dbReference type="Proteomes" id="UP000638263"/>
    </source>
</evidence>
<dbReference type="Proteomes" id="UP000638263">
    <property type="component" value="Unassembled WGS sequence"/>
</dbReference>
<proteinExistence type="predicted"/>
<dbReference type="AlphaFoldDB" id="A0A917RUF2"/>
<protein>
    <recommendedName>
        <fullName evidence="4">Secreted protein</fullName>
    </recommendedName>
</protein>
<name>A0A917RUF2_9NOCA</name>
<accession>A0A917RUF2</accession>